<evidence type="ECO:0000256" key="1">
    <source>
        <dbReference type="SAM" id="MobiDB-lite"/>
    </source>
</evidence>
<gene>
    <name evidence="3" type="ORF">BM92_02865</name>
</gene>
<organism evidence="3 4">
    <name type="scientific">Haloferax mediterranei (strain ATCC 33500 / DSM 1411 / JCM 8866 / NBRC 14739 / NCIMB 2177 / R-4)</name>
    <name type="common">Halobacterium mediterranei</name>
    <dbReference type="NCBI Taxonomy" id="523841"/>
    <lineage>
        <taxon>Archaea</taxon>
        <taxon>Methanobacteriati</taxon>
        <taxon>Methanobacteriota</taxon>
        <taxon>Stenosarchaea group</taxon>
        <taxon>Halobacteria</taxon>
        <taxon>Halobacteriales</taxon>
        <taxon>Haloferacaceae</taxon>
        <taxon>Haloferax</taxon>
    </lineage>
</organism>
<reference evidence="3 4" key="1">
    <citation type="submission" date="2014-04" db="EMBL/GenBank/DDBJ databases">
        <title>Transcriptional profiles of Haloferax mediterranei on the basis of nitrogen availability.</title>
        <authorList>
            <person name="Bautista V."/>
        </authorList>
    </citation>
    <scope>NUCLEOTIDE SEQUENCE [LARGE SCALE GENOMIC DNA]</scope>
    <source>
        <strain evidence="4">ATCC 33500 / DSM 1411 / JCM 8866 / NBRC 14739 / NCIMB 2177 / R-4</strain>
    </source>
</reference>
<feature type="region of interest" description="Disordered" evidence="1">
    <location>
        <begin position="256"/>
        <end position="280"/>
    </location>
</feature>
<keyword evidence="2" id="KW-1133">Transmembrane helix</keyword>
<evidence type="ECO:0000313" key="4">
    <source>
        <dbReference type="Proteomes" id="UP000027075"/>
    </source>
</evidence>
<sequence length="318" mass="33083">MASDTPPSETSNSPSSAAEPDPRDEMAAAIREVRREAKKAALVPSVVDAAVATLLSNLVLRLFELPIQSSVSLSSLPGVDSSVVVHVAVPIALALGILVAVAEYVIRLRDSPVEQFEAVNPSVAEALRTARDVLGSDGDHGDESTENGWLTGESKTEPSRMTLALYEDVLDRLRDTSSVELLPTRRIVGALVVALLLSAGSIQVAITDLHLDGLGGDQAVSGGNLDGSDRPTELQNGSAILGNSENVSAGSEEVNATLAGTGGSGDGPGSSAAAYDSTGYTGDTAVESQRAGYLDDDTLEEAELIRDYTLQIREKDDE</sequence>
<feature type="compositionally biased region" description="Low complexity" evidence="1">
    <location>
        <begin position="1"/>
        <end position="19"/>
    </location>
</feature>
<dbReference type="GeneID" id="40156618"/>
<dbReference type="AlphaFoldDB" id="A0A059TNS6"/>
<keyword evidence="2" id="KW-0472">Membrane</keyword>
<name>A0A059TNS6_HALMT</name>
<protein>
    <submittedName>
        <fullName evidence="3">Uncharacterized protein</fullName>
    </submittedName>
</protein>
<proteinExistence type="predicted"/>
<feature type="region of interest" description="Disordered" evidence="1">
    <location>
        <begin position="1"/>
        <end position="24"/>
    </location>
</feature>
<feature type="transmembrane region" description="Helical" evidence="2">
    <location>
        <begin position="83"/>
        <end position="106"/>
    </location>
</feature>
<feature type="transmembrane region" description="Helical" evidence="2">
    <location>
        <begin position="41"/>
        <end position="63"/>
    </location>
</feature>
<dbReference type="RefSeq" id="WP_231512905.1">
    <property type="nucleotide sequence ID" value="NC_017941.2"/>
</dbReference>
<dbReference type="EMBL" id="CP007551">
    <property type="protein sequence ID" value="AHZ21661.1"/>
    <property type="molecule type" value="Genomic_DNA"/>
</dbReference>
<feature type="region of interest" description="Disordered" evidence="1">
    <location>
        <begin position="134"/>
        <end position="154"/>
    </location>
</feature>
<feature type="transmembrane region" description="Helical" evidence="2">
    <location>
        <begin position="187"/>
        <end position="206"/>
    </location>
</feature>
<evidence type="ECO:0000313" key="3">
    <source>
        <dbReference type="EMBL" id="AHZ21661.1"/>
    </source>
</evidence>
<dbReference type="Proteomes" id="UP000027075">
    <property type="component" value="Chromosome"/>
</dbReference>
<keyword evidence="2" id="KW-0812">Transmembrane</keyword>
<dbReference type="InterPro" id="IPR055925">
    <property type="entry name" value="DUF7502"/>
</dbReference>
<accession>A0A059TNS6</accession>
<evidence type="ECO:0000256" key="2">
    <source>
        <dbReference type="SAM" id="Phobius"/>
    </source>
</evidence>
<dbReference type="Pfam" id="PF24334">
    <property type="entry name" value="DUF7502"/>
    <property type="match status" value="1"/>
</dbReference>